<dbReference type="SMART" id="SM00212">
    <property type="entry name" value="UBCc"/>
    <property type="match status" value="2"/>
</dbReference>
<dbReference type="InterPro" id="IPR000608">
    <property type="entry name" value="UBC"/>
</dbReference>
<evidence type="ECO:0000313" key="3">
    <source>
        <dbReference type="Proteomes" id="UP000663891"/>
    </source>
</evidence>
<protein>
    <recommendedName>
        <fullName evidence="1">UBC core domain-containing protein</fullName>
    </recommendedName>
</protein>
<dbReference type="Gene3D" id="3.10.110.10">
    <property type="entry name" value="Ubiquitin Conjugating Enzyme"/>
    <property type="match status" value="2"/>
</dbReference>
<dbReference type="PANTHER" id="PTHR24068">
    <property type="entry name" value="UBIQUITIN-CONJUGATING ENZYME E2"/>
    <property type="match status" value="1"/>
</dbReference>
<dbReference type="InterPro" id="IPR016135">
    <property type="entry name" value="UBQ-conjugating_enzyme/RWD"/>
</dbReference>
<feature type="domain" description="UBC core" evidence="1">
    <location>
        <begin position="16"/>
        <end position="128"/>
    </location>
</feature>
<proteinExistence type="predicted"/>
<dbReference type="Proteomes" id="UP000663891">
    <property type="component" value="Unassembled WGS sequence"/>
</dbReference>
<evidence type="ECO:0000259" key="1">
    <source>
        <dbReference type="PROSITE" id="PS50127"/>
    </source>
</evidence>
<sequence>MATESKLTKNLYTDITRLKLLNKSDAEVKFLLLTSPFTGDEDDDDLADKKREEYSITGQIYPNSEIYRERSYAIEIILTKTFPLDPPKVCFITPIYHPNIEEKGDFCNDLLVKTAKWTPKTSLVEIVKIVVRHVDEPDADNPVRAALFFYVSCFVHIYVQAEYVIVGRILPNSDIFKESAFQIEIKLTSSYPLEPPEVRFLTPIYHPNVTKDGKFCHALLLKTSRWKPGTKLVEVVRVIVEHIDNPDIDYSINPEIGREYLDNRVEFNRKALKMVEQHKLPRN</sequence>
<accession>A0A815K9G5</accession>
<organism evidence="2 3">
    <name type="scientific">Adineta steineri</name>
    <dbReference type="NCBI Taxonomy" id="433720"/>
    <lineage>
        <taxon>Eukaryota</taxon>
        <taxon>Metazoa</taxon>
        <taxon>Spiralia</taxon>
        <taxon>Gnathifera</taxon>
        <taxon>Rotifera</taxon>
        <taxon>Eurotatoria</taxon>
        <taxon>Bdelloidea</taxon>
        <taxon>Adinetida</taxon>
        <taxon>Adinetidae</taxon>
        <taxon>Adineta</taxon>
    </lineage>
</organism>
<gene>
    <name evidence="2" type="ORF">VCS650_LOCUS36054</name>
</gene>
<reference evidence="2" key="1">
    <citation type="submission" date="2021-02" db="EMBL/GenBank/DDBJ databases">
        <authorList>
            <person name="Nowell W R."/>
        </authorList>
    </citation>
    <scope>NUCLEOTIDE SEQUENCE</scope>
</reference>
<dbReference type="AlphaFoldDB" id="A0A815K9G5"/>
<dbReference type="SUPFAM" id="SSF54495">
    <property type="entry name" value="UBC-like"/>
    <property type="match status" value="2"/>
</dbReference>
<dbReference type="PROSITE" id="PS50127">
    <property type="entry name" value="UBC_2"/>
    <property type="match status" value="2"/>
</dbReference>
<comment type="caution">
    <text evidence="2">The sequence shown here is derived from an EMBL/GenBank/DDBJ whole genome shotgun (WGS) entry which is preliminary data.</text>
</comment>
<dbReference type="OrthoDB" id="9973183at2759"/>
<dbReference type="EMBL" id="CAJNON010000858">
    <property type="protein sequence ID" value="CAF1392978.1"/>
    <property type="molecule type" value="Genomic_DNA"/>
</dbReference>
<evidence type="ECO:0000313" key="2">
    <source>
        <dbReference type="EMBL" id="CAF1392978.1"/>
    </source>
</evidence>
<dbReference type="Pfam" id="PF00179">
    <property type="entry name" value="UQ_con"/>
    <property type="match status" value="2"/>
</dbReference>
<feature type="domain" description="UBC core" evidence="1">
    <location>
        <begin position="125"/>
        <end position="280"/>
    </location>
</feature>
<name>A0A815K9G5_9BILA</name>